<protein>
    <submittedName>
        <fullName evidence="1">Uncharacterized protein</fullName>
    </submittedName>
</protein>
<dbReference type="Proteomes" id="UP000618579">
    <property type="component" value="Unassembled WGS sequence"/>
</dbReference>
<evidence type="ECO:0000313" key="2">
    <source>
        <dbReference type="Proteomes" id="UP000618579"/>
    </source>
</evidence>
<gene>
    <name evidence="1" type="ORF">GC097_15090</name>
</gene>
<proteinExistence type="predicted"/>
<dbReference type="EMBL" id="WHNZ01000030">
    <property type="protein sequence ID" value="NOV01341.1"/>
    <property type="molecule type" value="Genomic_DNA"/>
</dbReference>
<keyword evidence="2" id="KW-1185">Reference proteome</keyword>
<accession>A0ABX1ZN15</accession>
<comment type="caution">
    <text evidence="1">The sequence shown here is derived from an EMBL/GenBank/DDBJ whole genome shotgun (WGS) entry which is preliminary data.</text>
</comment>
<dbReference type="RefSeq" id="WP_171684162.1">
    <property type="nucleotide sequence ID" value="NZ_WHNZ01000030.1"/>
</dbReference>
<evidence type="ECO:0000313" key="1">
    <source>
        <dbReference type="EMBL" id="NOV01341.1"/>
    </source>
</evidence>
<sequence>MKLNDALPQFGIIMDVQGQTARVFLPLATFETGYIPTTVSIDSNMIGCEVVVIFINGNRNQGVILGILQDEGRVFVYPDGTVTIRGKTTTQSW</sequence>
<reference evidence="1 2" key="1">
    <citation type="submission" date="2019-10" db="EMBL/GenBank/DDBJ databases">
        <title>Description of Paenibacillus pedi sp. nov.</title>
        <authorList>
            <person name="Carlier A."/>
            <person name="Qi S."/>
        </authorList>
    </citation>
    <scope>NUCLEOTIDE SEQUENCE [LARGE SCALE GENOMIC DNA]</scope>
    <source>
        <strain evidence="1 2">LMG 31457</strain>
    </source>
</reference>
<organism evidence="1 2">
    <name type="scientific">Paenibacillus planticolens</name>
    <dbReference type="NCBI Taxonomy" id="2654976"/>
    <lineage>
        <taxon>Bacteria</taxon>
        <taxon>Bacillati</taxon>
        <taxon>Bacillota</taxon>
        <taxon>Bacilli</taxon>
        <taxon>Bacillales</taxon>
        <taxon>Paenibacillaceae</taxon>
        <taxon>Paenibacillus</taxon>
    </lineage>
</organism>
<name>A0ABX1ZN15_9BACL</name>